<dbReference type="Ensembl" id="ENSSTUT00000110440.1">
    <property type="protein sequence ID" value="ENSSTUP00000102954.1"/>
    <property type="gene ID" value="ENSSTUG00000045958.1"/>
</dbReference>
<feature type="region of interest" description="Disordered" evidence="1">
    <location>
        <begin position="357"/>
        <end position="393"/>
    </location>
</feature>
<dbReference type="AlphaFoldDB" id="A0A674E556"/>
<dbReference type="PANTHER" id="PTHR46295:SF1">
    <property type="entry name" value="ENDOPLASMIC RETICULUM RESIDENT PROTEIN 44"/>
    <property type="match status" value="1"/>
</dbReference>
<dbReference type="Pfam" id="PF13848">
    <property type="entry name" value="Thioredoxin_6"/>
    <property type="match status" value="1"/>
</dbReference>
<reference evidence="3" key="1">
    <citation type="submission" date="2025-08" db="UniProtKB">
        <authorList>
            <consortium name="Ensembl"/>
        </authorList>
    </citation>
    <scope>IDENTIFICATION</scope>
</reference>
<dbReference type="Pfam" id="PF00085">
    <property type="entry name" value="Thioredoxin"/>
    <property type="match status" value="1"/>
</dbReference>
<evidence type="ECO:0000256" key="1">
    <source>
        <dbReference type="SAM" id="MobiDB-lite"/>
    </source>
</evidence>
<dbReference type="GeneTree" id="ENSGT00930000151031"/>
<proteinExistence type="predicted"/>
<dbReference type="InterPro" id="IPR013766">
    <property type="entry name" value="Thioredoxin_domain"/>
</dbReference>
<dbReference type="CDD" id="cd02996">
    <property type="entry name" value="PDI_a_ERp44"/>
    <property type="match status" value="1"/>
</dbReference>
<dbReference type="GO" id="GO:0003756">
    <property type="term" value="F:protein disulfide isomerase activity"/>
    <property type="evidence" value="ECO:0007669"/>
    <property type="project" value="TreeGrafter"/>
</dbReference>
<dbReference type="GO" id="GO:0006457">
    <property type="term" value="P:protein folding"/>
    <property type="evidence" value="ECO:0007669"/>
    <property type="project" value="TreeGrafter"/>
</dbReference>
<evidence type="ECO:0000313" key="4">
    <source>
        <dbReference type="Proteomes" id="UP000472277"/>
    </source>
</evidence>
<dbReference type="CDD" id="cd03072">
    <property type="entry name" value="PDI_b'_ERp44"/>
    <property type="match status" value="1"/>
</dbReference>
<dbReference type="FunFam" id="3.40.30.10:FF:000074">
    <property type="entry name" value="endoplasmic reticulum resident protein 44"/>
    <property type="match status" value="1"/>
</dbReference>
<feature type="domain" description="Thioredoxin" evidence="2">
    <location>
        <begin position="18"/>
        <end position="140"/>
    </location>
</feature>
<dbReference type="SUPFAM" id="SSF52833">
    <property type="entry name" value="Thioredoxin-like"/>
    <property type="match status" value="3"/>
</dbReference>
<evidence type="ECO:0000259" key="2">
    <source>
        <dbReference type="PROSITE" id="PS51352"/>
    </source>
</evidence>
<accession>A0A674E556</accession>
<name>A0A674E556_SALTR</name>
<sequence>MGKFDFDPENRVLCSTSPVTGLSTPGQAEITSLDTGNIEDILNNAGVALVNFYADWCRFSQMLQPIFEEASNIAREEFPDVTQVVFARVDCDQHSDIAQRYRISKYPTLKLFRNGMMMKREYRGQRSVTAIADFIRQQKVDPIKEIHSLEEVNTVDRDRRNIIGYFIQKDSENYHTFEKVANILRDDCVFLAAFGDVSQTERFSGDNVIYKPMGETVPDMVYLGSLTNFDLTYAWAQDKCVPLVREITFENGEELTEEGIPFLILFHVKEDTESLEKFQHEVARQLISEKGSINFLHADCEKFRHPLLHIQKTPADCPVIAIDSFRHMYVYPEFRDIEIPGKLRQFVLDLHSGKLHREFHHGPDPTDSTPGQEIGEVASNPPESSFQKLAPSETRYTLLRDRDEL</sequence>
<dbReference type="InterPro" id="IPR052643">
    <property type="entry name" value="ERP44"/>
</dbReference>
<dbReference type="FunFam" id="3.40.30.10:FF:000051">
    <property type="entry name" value="endoplasmic reticulum resident protein 44"/>
    <property type="match status" value="1"/>
</dbReference>
<dbReference type="Gene3D" id="3.40.30.10">
    <property type="entry name" value="Glutaredoxin"/>
    <property type="match status" value="3"/>
</dbReference>
<dbReference type="InterPro" id="IPR041870">
    <property type="entry name" value="ERp44_PDI_b_1"/>
</dbReference>
<gene>
    <name evidence="3" type="primary">ERP44</name>
    <name evidence="3" type="synonym">LOC115180995</name>
</gene>
<dbReference type="CDD" id="cd03070">
    <property type="entry name" value="PDI_b_ERp44"/>
    <property type="match status" value="1"/>
</dbReference>
<reference evidence="3" key="2">
    <citation type="submission" date="2025-09" db="UniProtKB">
        <authorList>
            <consortium name="Ensembl"/>
        </authorList>
    </citation>
    <scope>IDENTIFICATION</scope>
</reference>
<dbReference type="PROSITE" id="PS51352">
    <property type="entry name" value="THIOREDOXIN_2"/>
    <property type="match status" value="1"/>
</dbReference>
<dbReference type="GO" id="GO:0005789">
    <property type="term" value="C:endoplasmic reticulum membrane"/>
    <property type="evidence" value="ECO:0007669"/>
    <property type="project" value="TreeGrafter"/>
</dbReference>
<evidence type="ECO:0000313" key="3">
    <source>
        <dbReference type="Ensembl" id="ENSSTUP00000102954.1"/>
    </source>
</evidence>
<dbReference type="GO" id="GO:0005793">
    <property type="term" value="C:endoplasmic reticulum-Golgi intermediate compartment"/>
    <property type="evidence" value="ECO:0007669"/>
    <property type="project" value="TreeGrafter"/>
</dbReference>
<keyword evidence="4" id="KW-1185">Reference proteome</keyword>
<dbReference type="InterPro" id="IPR041862">
    <property type="entry name" value="ERp44_PDI_b_2"/>
</dbReference>
<organism evidence="3 4">
    <name type="scientific">Salmo trutta</name>
    <name type="common">Brown trout</name>
    <dbReference type="NCBI Taxonomy" id="8032"/>
    <lineage>
        <taxon>Eukaryota</taxon>
        <taxon>Metazoa</taxon>
        <taxon>Chordata</taxon>
        <taxon>Craniata</taxon>
        <taxon>Vertebrata</taxon>
        <taxon>Euteleostomi</taxon>
        <taxon>Actinopterygii</taxon>
        <taxon>Neopterygii</taxon>
        <taxon>Teleostei</taxon>
        <taxon>Protacanthopterygii</taxon>
        <taxon>Salmoniformes</taxon>
        <taxon>Salmonidae</taxon>
        <taxon>Salmoninae</taxon>
        <taxon>Salmo</taxon>
    </lineage>
</organism>
<dbReference type="Proteomes" id="UP000472277">
    <property type="component" value="Unassembled WGS sequence"/>
</dbReference>
<dbReference type="PANTHER" id="PTHR46295">
    <property type="entry name" value="ENDOPLASMIC RETICULUM RESIDENT PROTEIN 44"/>
    <property type="match status" value="1"/>
</dbReference>
<dbReference type="InterPro" id="IPR036249">
    <property type="entry name" value="Thioredoxin-like_sf"/>
</dbReference>
<protein>
    <submittedName>
        <fullName evidence="3">Endoplasmic reticulum protein 44</fullName>
    </submittedName>
</protein>